<dbReference type="EMBL" id="CAJVPI010000061">
    <property type="protein sequence ID" value="CAG8470048.1"/>
    <property type="molecule type" value="Genomic_DNA"/>
</dbReference>
<reference evidence="1" key="1">
    <citation type="submission" date="2021-06" db="EMBL/GenBank/DDBJ databases">
        <authorList>
            <person name="Kallberg Y."/>
            <person name="Tangrot J."/>
            <person name="Rosling A."/>
        </authorList>
    </citation>
    <scope>NUCLEOTIDE SEQUENCE</scope>
    <source>
        <strain evidence="1">BR232B</strain>
    </source>
</reference>
<gene>
    <name evidence="1" type="ORF">PBRASI_LOCUS1025</name>
</gene>
<keyword evidence="2" id="KW-1185">Reference proteome</keyword>
<comment type="caution">
    <text evidence="1">The sequence shown here is derived from an EMBL/GenBank/DDBJ whole genome shotgun (WGS) entry which is preliminary data.</text>
</comment>
<evidence type="ECO:0000313" key="2">
    <source>
        <dbReference type="Proteomes" id="UP000789739"/>
    </source>
</evidence>
<evidence type="ECO:0000313" key="1">
    <source>
        <dbReference type="EMBL" id="CAG8470048.1"/>
    </source>
</evidence>
<protein>
    <submittedName>
        <fullName evidence="1">6255_t:CDS:1</fullName>
    </submittedName>
</protein>
<proteinExistence type="predicted"/>
<sequence>MLRNECLRYRKPLTLEMHALRLIRFVSRSSSQQIRYYTPFGSHTTGNDPETLEKGKEKVLKARNLIKNAPGWKEELASDSEAAVKADRGPDPDSLKVLQEETIDAIHSSKNDAETDAVIIERVIEEVKIRKTA</sequence>
<dbReference type="AlphaFoldDB" id="A0A9N8VXQ3"/>
<dbReference type="OrthoDB" id="529205at2759"/>
<dbReference type="Proteomes" id="UP000789739">
    <property type="component" value="Unassembled WGS sequence"/>
</dbReference>
<name>A0A9N8VXQ3_9GLOM</name>
<organism evidence="1 2">
    <name type="scientific">Paraglomus brasilianum</name>
    <dbReference type="NCBI Taxonomy" id="144538"/>
    <lineage>
        <taxon>Eukaryota</taxon>
        <taxon>Fungi</taxon>
        <taxon>Fungi incertae sedis</taxon>
        <taxon>Mucoromycota</taxon>
        <taxon>Glomeromycotina</taxon>
        <taxon>Glomeromycetes</taxon>
        <taxon>Paraglomerales</taxon>
        <taxon>Paraglomeraceae</taxon>
        <taxon>Paraglomus</taxon>
    </lineage>
</organism>
<accession>A0A9N8VXQ3</accession>